<dbReference type="InterPro" id="IPR027839">
    <property type="entry name" value="DUF4432"/>
</dbReference>
<proteinExistence type="predicted"/>
<protein>
    <submittedName>
        <fullName evidence="1">DUF4432 domain-containing protein</fullName>
    </submittedName>
</protein>
<dbReference type="EMBL" id="PDPS01000031">
    <property type="protein sequence ID" value="PID56776.1"/>
    <property type="molecule type" value="Genomic_DNA"/>
</dbReference>
<evidence type="ECO:0000313" key="2">
    <source>
        <dbReference type="Proteomes" id="UP000229740"/>
    </source>
</evidence>
<gene>
    <name evidence="1" type="ORF">CSB45_10065</name>
</gene>
<evidence type="ECO:0000313" key="1">
    <source>
        <dbReference type="EMBL" id="PID56776.1"/>
    </source>
</evidence>
<sequence>MGNTITIQLQEQFFQEREKTLLELEGLSASLFRYENGVCGLRLKNSCGQLVMLPFQGQQIWQCEFGGRDLVMKSMFQHPVPTRDYLSTYGAFLVHCGATAMGVPSKDDTHPLHGELPNALYQKAYLQAGHDEGRAFIALGGQYEHIVAFNYHYVFEPLVKLYADSSVFPVSATLSNLKQTEMEIMYLAHVNFRPSDYGRIVCSAPCTPEHTRVSINVPKHMKSSHSLEEFSAFLNTLKEHPEKHLTLTPDLLLDPEVLFFIDYSADSEGYAHSLHVQPDGYAHFLKHRVAELNKGVRWIARNADQDALGLYLPGTAEHQGYIAEKEKGNLRLLQGGESIEFSLEAGLLTPQAAAQEEKIIADILSAAQ</sequence>
<organism evidence="1 2">
    <name type="scientific">candidate division KSB3 bacterium</name>
    <dbReference type="NCBI Taxonomy" id="2044937"/>
    <lineage>
        <taxon>Bacteria</taxon>
        <taxon>candidate division KSB3</taxon>
    </lineage>
</organism>
<dbReference type="Gene3D" id="2.70.98.10">
    <property type="match status" value="1"/>
</dbReference>
<comment type="caution">
    <text evidence="1">The sequence shown here is derived from an EMBL/GenBank/DDBJ whole genome shotgun (WGS) entry which is preliminary data.</text>
</comment>
<dbReference type="AlphaFoldDB" id="A0A2G6E3Z3"/>
<dbReference type="Proteomes" id="UP000229740">
    <property type="component" value="Unassembled WGS sequence"/>
</dbReference>
<name>A0A2G6E3Z3_9BACT</name>
<reference evidence="1 2" key="1">
    <citation type="submission" date="2017-10" db="EMBL/GenBank/DDBJ databases">
        <title>Novel microbial diversity and functional potential in the marine mammal oral microbiome.</title>
        <authorList>
            <person name="Dudek N.K."/>
            <person name="Sun C.L."/>
            <person name="Burstein D."/>
            <person name="Kantor R.S."/>
            <person name="Aliaga Goltsman D.S."/>
            <person name="Bik E.M."/>
            <person name="Thomas B.C."/>
            <person name="Banfield J.F."/>
            <person name="Relman D.A."/>
        </authorList>
    </citation>
    <scope>NUCLEOTIDE SEQUENCE [LARGE SCALE GENOMIC DNA]</scope>
    <source>
        <strain evidence="1">DOLZORAL124_49_17</strain>
    </source>
</reference>
<dbReference type="Pfam" id="PF14486">
    <property type="entry name" value="DUF4432"/>
    <property type="match status" value="1"/>
</dbReference>
<dbReference type="InterPro" id="IPR014718">
    <property type="entry name" value="GH-type_carb-bd"/>
</dbReference>
<dbReference type="GO" id="GO:0030246">
    <property type="term" value="F:carbohydrate binding"/>
    <property type="evidence" value="ECO:0007669"/>
    <property type="project" value="InterPro"/>
</dbReference>
<accession>A0A2G6E3Z3</accession>